<evidence type="ECO:0000313" key="2">
    <source>
        <dbReference type="Proteomes" id="UP000036403"/>
    </source>
</evidence>
<organism evidence="1 2">
    <name type="scientific">Lasius niger</name>
    <name type="common">Black garden ant</name>
    <dbReference type="NCBI Taxonomy" id="67767"/>
    <lineage>
        <taxon>Eukaryota</taxon>
        <taxon>Metazoa</taxon>
        <taxon>Ecdysozoa</taxon>
        <taxon>Arthropoda</taxon>
        <taxon>Hexapoda</taxon>
        <taxon>Insecta</taxon>
        <taxon>Pterygota</taxon>
        <taxon>Neoptera</taxon>
        <taxon>Endopterygota</taxon>
        <taxon>Hymenoptera</taxon>
        <taxon>Apocrita</taxon>
        <taxon>Aculeata</taxon>
        <taxon>Formicoidea</taxon>
        <taxon>Formicidae</taxon>
        <taxon>Formicinae</taxon>
        <taxon>Lasius</taxon>
        <taxon>Lasius</taxon>
    </lineage>
</organism>
<dbReference type="AlphaFoldDB" id="A0A0J7KWU0"/>
<sequence length="117" mass="13472">MKFSRGFSPSTLPDFLLLFLDPHAFQDSASSVLDIRNKWFVNLSSAHIPLEIQGLLQLSENFCLPCNNKDETITEFLKNMEYSIDKLPATMHTTVSSRAFPIIKKFIDHSRQIIRKQ</sequence>
<gene>
    <name evidence="1" type="ORF">RF55_4815</name>
</gene>
<name>A0A0J7KWU0_LASNI</name>
<reference evidence="1 2" key="1">
    <citation type="submission" date="2015-04" db="EMBL/GenBank/DDBJ databases">
        <title>Lasius niger genome sequencing.</title>
        <authorList>
            <person name="Konorov E.A."/>
            <person name="Nikitin M.A."/>
            <person name="Kirill M.V."/>
            <person name="Chang P."/>
        </authorList>
    </citation>
    <scope>NUCLEOTIDE SEQUENCE [LARGE SCALE GENOMIC DNA]</scope>
    <source>
        <tissue evidence="1">Whole</tissue>
    </source>
</reference>
<evidence type="ECO:0000313" key="1">
    <source>
        <dbReference type="EMBL" id="KMQ94997.1"/>
    </source>
</evidence>
<accession>A0A0J7KWU0</accession>
<dbReference type="Proteomes" id="UP000036403">
    <property type="component" value="Unassembled WGS sequence"/>
</dbReference>
<protein>
    <submittedName>
        <fullName evidence="1">Uncharacterized protein</fullName>
    </submittedName>
</protein>
<dbReference type="PaxDb" id="67767-A0A0J7KWU0"/>
<keyword evidence="2" id="KW-1185">Reference proteome</keyword>
<comment type="caution">
    <text evidence="1">The sequence shown here is derived from an EMBL/GenBank/DDBJ whole genome shotgun (WGS) entry which is preliminary data.</text>
</comment>
<dbReference type="EMBL" id="LBMM01002312">
    <property type="protein sequence ID" value="KMQ94997.1"/>
    <property type="molecule type" value="Genomic_DNA"/>
</dbReference>
<dbReference type="OrthoDB" id="7552915at2759"/>
<proteinExistence type="predicted"/>